<accession>A9WK37</accession>
<protein>
    <submittedName>
        <fullName evidence="8">Transglycosylase-associated protein</fullName>
    </submittedName>
</protein>
<dbReference type="PATRIC" id="fig|324602.8.peg.1447"/>
<dbReference type="InterPro" id="IPR007341">
    <property type="entry name" value="Transgly_assoc"/>
</dbReference>
<evidence type="ECO:0000256" key="7">
    <source>
        <dbReference type="SAM" id="Phobius"/>
    </source>
</evidence>
<evidence type="ECO:0000256" key="1">
    <source>
        <dbReference type="ARBA" id="ARBA00004651"/>
    </source>
</evidence>
<dbReference type="PANTHER" id="PTHR33884">
    <property type="entry name" value="UPF0410 PROTEIN YMGE"/>
    <property type="match status" value="1"/>
</dbReference>
<dbReference type="KEGG" id="cau:Caur_1260"/>
<keyword evidence="4 7" id="KW-0812">Transmembrane</keyword>
<keyword evidence="5 7" id="KW-1133">Transmembrane helix</keyword>
<evidence type="ECO:0000256" key="6">
    <source>
        <dbReference type="ARBA" id="ARBA00023136"/>
    </source>
</evidence>
<feature type="transmembrane region" description="Helical" evidence="7">
    <location>
        <begin position="61"/>
        <end position="83"/>
    </location>
</feature>
<dbReference type="Proteomes" id="UP000002008">
    <property type="component" value="Chromosome"/>
</dbReference>
<dbReference type="eggNOG" id="COG2261">
    <property type="taxonomic scope" value="Bacteria"/>
</dbReference>
<dbReference type="HOGENOM" id="CLU_160040_0_1_0"/>
<dbReference type="GO" id="GO:0005886">
    <property type="term" value="C:plasma membrane"/>
    <property type="evidence" value="ECO:0007669"/>
    <property type="project" value="UniProtKB-SubCell"/>
</dbReference>
<organism evidence="8 9">
    <name type="scientific">Chloroflexus aurantiacus (strain ATCC 29366 / DSM 635 / J-10-fl)</name>
    <dbReference type="NCBI Taxonomy" id="324602"/>
    <lineage>
        <taxon>Bacteria</taxon>
        <taxon>Bacillati</taxon>
        <taxon>Chloroflexota</taxon>
        <taxon>Chloroflexia</taxon>
        <taxon>Chloroflexales</taxon>
        <taxon>Chloroflexineae</taxon>
        <taxon>Chloroflexaceae</taxon>
        <taxon>Chloroflexus</taxon>
    </lineage>
</organism>
<sequence length="86" mass="8851">MTLQPGGIISWILVGLIAGWLAGKLTNNSRGLAGNLILGLIGAFVGGFLFGLLGIQGNAGFLGSIVVATIGSVILIWLSRFLVSKR</sequence>
<evidence type="ECO:0000256" key="2">
    <source>
        <dbReference type="ARBA" id="ARBA00011006"/>
    </source>
</evidence>
<dbReference type="Pfam" id="PF04226">
    <property type="entry name" value="Transgly_assoc"/>
    <property type="match status" value="1"/>
</dbReference>
<evidence type="ECO:0000256" key="4">
    <source>
        <dbReference type="ARBA" id="ARBA00022692"/>
    </source>
</evidence>
<dbReference type="RefSeq" id="WP_012257144.1">
    <property type="nucleotide sequence ID" value="NC_010175.1"/>
</dbReference>
<keyword evidence="6 7" id="KW-0472">Membrane</keyword>
<comment type="similarity">
    <text evidence="2">Belongs to the UPF0410 family.</text>
</comment>
<dbReference type="EMBL" id="CP000909">
    <property type="protein sequence ID" value="ABY34488.1"/>
    <property type="molecule type" value="Genomic_DNA"/>
</dbReference>
<evidence type="ECO:0000313" key="9">
    <source>
        <dbReference type="Proteomes" id="UP000002008"/>
    </source>
</evidence>
<name>A9WK37_CHLAA</name>
<dbReference type="InParanoid" id="A9WK37"/>
<dbReference type="EnsemblBacteria" id="ABY34488">
    <property type="protein sequence ID" value="ABY34488"/>
    <property type="gene ID" value="Caur_1260"/>
</dbReference>
<keyword evidence="3" id="KW-1003">Cell membrane</keyword>
<proteinExistence type="inferred from homology"/>
<dbReference type="PANTHER" id="PTHR33884:SF3">
    <property type="entry name" value="UPF0410 PROTEIN YMGE"/>
    <property type="match status" value="1"/>
</dbReference>
<feature type="transmembrane region" description="Helical" evidence="7">
    <location>
        <begin position="35"/>
        <end position="55"/>
    </location>
</feature>
<feature type="transmembrane region" description="Helical" evidence="7">
    <location>
        <begin position="6"/>
        <end position="23"/>
    </location>
</feature>
<comment type="subcellular location">
    <subcellularLocation>
        <location evidence="1">Cell membrane</location>
        <topology evidence="1">Multi-pass membrane protein</topology>
    </subcellularLocation>
</comment>
<dbReference type="AlphaFoldDB" id="A9WK37"/>
<gene>
    <name evidence="8" type="ordered locus">Caur_1260</name>
</gene>
<keyword evidence="9" id="KW-1185">Reference proteome</keyword>
<evidence type="ECO:0000313" key="8">
    <source>
        <dbReference type="EMBL" id="ABY34488.1"/>
    </source>
</evidence>
<evidence type="ECO:0000256" key="5">
    <source>
        <dbReference type="ARBA" id="ARBA00022989"/>
    </source>
</evidence>
<reference evidence="9" key="1">
    <citation type="journal article" date="2011" name="BMC Genomics">
        <title>Complete genome sequence of the filamentous anoxygenic phototrophic bacterium Chloroflexus aurantiacus.</title>
        <authorList>
            <person name="Tang K.H."/>
            <person name="Barry K."/>
            <person name="Chertkov O."/>
            <person name="Dalin E."/>
            <person name="Han C.S."/>
            <person name="Hauser L.J."/>
            <person name="Honchak B.M."/>
            <person name="Karbach L.E."/>
            <person name="Land M.L."/>
            <person name="Lapidus A."/>
            <person name="Larimer F.W."/>
            <person name="Mikhailova N."/>
            <person name="Pitluck S."/>
            <person name="Pierson B.K."/>
            <person name="Blankenship R.E."/>
        </authorList>
    </citation>
    <scope>NUCLEOTIDE SEQUENCE [LARGE SCALE GENOMIC DNA]</scope>
    <source>
        <strain evidence="9">ATCC 29366 / DSM 635 / J-10-fl</strain>
    </source>
</reference>
<evidence type="ECO:0000256" key="3">
    <source>
        <dbReference type="ARBA" id="ARBA00022475"/>
    </source>
</evidence>